<evidence type="ECO:0000313" key="7">
    <source>
        <dbReference type="Proteomes" id="UP000282299"/>
    </source>
</evidence>
<reference evidence="2" key="1">
    <citation type="submission" date="2014-06" db="EMBL/GenBank/DDBJ databases">
        <authorList>
            <person name="Urmite Genomes Urmite Genomes"/>
        </authorList>
    </citation>
    <scope>NUCLEOTIDE SEQUENCE</scope>
</reference>
<protein>
    <submittedName>
        <fullName evidence="3">Methyltransferase domain-containing protein</fullName>
    </submittedName>
    <submittedName>
        <fullName evidence="2">Trans-aconitate 2-methyltransferase</fullName>
    </submittedName>
    <submittedName>
        <fullName evidence="5">Trans-aconitate methyltransferase</fullName>
    </submittedName>
</protein>
<dbReference type="OMA" id="KWALIWW"/>
<dbReference type="PATRIC" id="fig|545.11.peg.4269"/>
<reference evidence="5 6" key="4">
    <citation type="submission" date="2018-12" db="EMBL/GenBank/DDBJ databases">
        <authorList>
            <consortium name="Pathogen Informatics"/>
        </authorList>
    </citation>
    <scope>NUCLEOTIDE SEQUENCE [LARGE SCALE GENOMIC DNA]</scope>
    <source>
        <strain evidence="5 6">NCTC11075</strain>
    </source>
</reference>
<dbReference type="GeneID" id="45135332"/>
<dbReference type="SUPFAM" id="SSF53335">
    <property type="entry name" value="S-adenosyl-L-methionine-dependent methyltransferases"/>
    <property type="match status" value="1"/>
</dbReference>
<dbReference type="EMBL" id="LK931336">
    <property type="protein sequence ID" value="CDZ83149.1"/>
    <property type="molecule type" value="Genomic_DNA"/>
</dbReference>
<dbReference type="Proteomes" id="UP000807555">
    <property type="component" value="Unassembled WGS sequence"/>
</dbReference>
<dbReference type="Proteomes" id="UP000270272">
    <property type="component" value="Chromosome"/>
</dbReference>
<evidence type="ECO:0000313" key="2">
    <source>
        <dbReference type="EMBL" id="CDZ83149.1"/>
    </source>
</evidence>
<dbReference type="AlphaFoldDB" id="A0A078LGG0"/>
<evidence type="ECO:0000313" key="6">
    <source>
        <dbReference type="Proteomes" id="UP000270272"/>
    </source>
</evidence>
<evidence type="ECO:0000259" key="1">
    <source>
        <dbReference type="Pfam" id="PF13649"/>
    </source>
</evidence>
<reference evidence="4" key="2">
    <citation type="submission" date="2018-10" db="EMBL/GenBank/DDBJ databases">
        <title>FDA dAtabase for Regulatory Grade micrObial Sequences (FDA-ARGOS): Supporting development and validation of Infectious Disease Dx tests.</title>
        <authorList>
            <person name="Campos J."/>
            <person name="Goldberg B."/>
            <person name="Tallon L.J."/>
            <person name="Sadzewicz L."/>
            <person name="Zhao X."/>
            <person name="Vavikolanu K."/>
            <person name="Mehta A."/>
            <person name="Aluvathingal J."/>
            <person name="Nadendla S."/>
            <person name="Geyer C."/>
            <person name="Nandy P."/>
            <person name="Yan Y."/>
            <person name="Sichtig H."/>
        </authorList>
    </citation>
    <scope>NUCLEOTIDE SEQUENCE</scope>
    <source>
        <strain evidence="4">FDAARGOS_526</strain>
    </source>
</reference>
<accession>A0A078LGG0</accession>
<gene>
    <name evidence="2" type="primary">tam</name>
    <name evidence="2" type="ORF">BN1086_01257</name>
    <name evidence="4" type="ORF">EGS84_14400</name>
    <name evidence="3" type="ORF">I5687_02995</name>
    <name evidence="5" type="ORF">NCTC11075_00477</name>
</gene>
<dbReference type="CDD" id="cd02440">
    <property type="entry name" value="AdoMet_MTases"/>
    <property type="match status" value="1"/>
</dbReference>
<evidence type="ECO:0000313" key="4">
    <source>
        <dbReference type="EMBL" id="RSC18043.1"/>
    </source>
</evidence>
<dbReference type="Proteomes" id="UP000282299">
    <property type="component" value="Unassembled WGS sequence"/>
</dbReference>
<dbReference type="EMBL" id="RKIT01000002">
    <property type="protein sequence ID" value="RSC18043.1"/>
    <property type="molecule type" value="Genomic_DNA"/>
</dbReference>
<dbReference type="InterPro" id="IPR029063">
    <property type="entry name" value="SAM-dependent_MTases_sf"/>
</dbReference>
<dbReference type="EMBL" id="LR134204">
    <property type="protein sequence ID" value="VEB84578.1"/>
    <property type="molecule type" value="Genomic_DNA"/>
</dbReference>
<sequence>MLIDDIDFADLYRQQLLQAKRTEKTPDHWDKRAEKMAENCASPTDTYLQQLMEKMDLQGVNSLFDMGCGPGTVSLALAGKIPHICGVDYSPGMLRVAARRATEQRATHVHWVQRAWEEDWSDLPRCDIAVASRSTLVADMRQAMTKLNNQARLRVYTTHLVSSSFVSPTIQRALGREVIELPNYIYALNVLYQMGICAHVDFIRGQNCQQDNSTWERFAENVRWSMGDISDEERERLYRWYQQQDASALAPASRDWALIWWDSIPQKALK</sequence>
<keyword evidence="2" id="KW-0489">Methyltransferase</keyword>
<dbReference type="EMBL" id="JADVNV010000001">
    <property type="protein sequence ID" value="MBJ9866917.1"/>
    <property type="molecule type" value="Genomic_DNA"/>
</dbReference>
<name>A0A078LGG0_CITKO</name>
<evidence type="ECO:0000313" key="5">
    <source>
        <dbReference type="EMBL" id="VEB84578.1"/>
    </source>
</evidence>
<dbReference type="RefSeq" id="WP_012132097.1">
    <property type="nucleotide sequence ID" value="NZ_ABTEQQ020000001.1"/>
</dbReference>
<dbReference type="GO" id="GO:0008168">
    <property type="term" value="F:methyltransferase activity"/>
    <property type="evidence" value="ECO:0007669"/>
    <property type="project" value="UniProtKB-KW"/>
</dbReference>
<evidence type="ECO:0000313" key="3">
    <source>
        <dbReference type="EMBL" id="MBJ9866917.1"/>
    </source>
</evidence>
<dbReference type="Pfam" id="PF13649">
    <property type="entry name" value="Methyltransf_25"/>
    <property type="match status" value="1"/>
</dbReference>
<dbReference type="GO" id="GO:0032259">
    <property type="term" value="P:methylation"/>
    <property type="evidence" value="ECO:0007669"/>
    <property type="project" value="UniProtKB-KW"/>
</dbReference>
<organism evidence="2">
    <name type="scientific">Citrobacter koseri</name>
    <name type="common">Citrobacter diversus</name>
    <dbReference type="NCBI Taxonomy" id="545"/>
    <lineage>
        <taxon>Bacteria</taxon>
        <taxon>Pseudomonadati</taxon>
        <taxon>Pseudomonadota</taxon>
        <taxon>Gammaproteobacteria</taxon>
        <taxon>Enterobacterales</taxon>
        <taxon>Enterobacteriaceae</taxon>
        <taxon>Citrobacter</taxon>
    </lineage>
</organism>
<reference evidence="7" key="3">
    <citation type="submission" date="2018-10" db="EMBL/GenBank/DDBJ databases">
        <title>FDA dAtabase for Regulatory Grade micrObial Sequences (FDA-ARGOS): Supporting development and validation of Infectious Disease Dx tests.</title>
        <authorList>
            <person name="Goldberg B."/>
            <person name="Campos J."/>
            <person name="Tallon L."/>
            <person name="Sadzewicz L."/>
            <person name="Zhao X."/>
            <person name="Vavikolanu K."/>
            <person name="Mehta A."/>
            <person name="Aluvathingal J."/>
            <person name="Nadendla S."/>
            <person name="Geyer C."/>
            <person name="Nandy P."/>
            <person name="Yan Y."/>
            <person name="Sichtig H."/>
        </authorList>
    </citation>
    <scope>NUCLEOTIDE SEQUENCE [LARGE SCALE GENOMIC DNA]</scope>
    <source>
        <strain evidence="7">FDAARGOS_526</strain>
    </source>
</reference>
<dbReference type="Gene3D" id="3.40.50.150">
    <property type="entry name" value="Vaccinia Virus protein VP39"/>
    <property type="match status" value="1"/>
</dbReference>
<proteinExistence type="predicted"/>
<dbReference type="InterPro" id="IPR041698">
    <property type="entry name" value="Methyltransf_25"/>
</dbReference>
<feature type="domain" description="Methyltransferase" evidence="1">
    <location>
        <begin position="65"/>
        <end position="145"/>
    </location>
</feature>
<reference evidence="3" key="5">
    <citation type="submission" date="2020-11" db="EMBL/GenBank/DDBJ databases">
        <title>Enhanced detection system for hospital associated transmission using whole genome sequencing surveillance.</title>
        <authorList>
            <person name="Harrison L.H."/>
            <person name="Van Tyne D."/>
            <person name="Marsh J.W."/>
            <person name="Griffith M.P."/>
            <person name="Snyder D.J."/>
            <person name="Cooper V.S."/>
            <person name="Mustapha M."/>
        </authorList>
    </citation>
    <scope>NUCLEOTIDE SEQUENCE</scope>
    <source>
        <strain evidence="3">CB00014</strain>
    </source>
</reference>
<keyword evidence="2" id="KW-0808">Transferase</keyword>